<keyword evidence="1" id="KW-0255">Endonuclease</keyword>
<gene>
    <name evidence="1" type="ORF">GNF81_19115</name>
</gene>
<comment type="caution">
    <text evidence="1">The sequence shown here is derived from an EMBL/GenBank/DDBJ whole genome shotgun (WGS) entry which is preliminary data.</text>
</comment>
<evidence type="ECO:0000313" key="2">
    <source>
        <dbReference type="Proteomes" id="UP001289066"/>
    </source>
</evidence>
<accession>A0AAW9J7B7</accession>
<name>A0AAW9J7B7_CLOPF</name>
<organism evidence="1 2">
    <name type="scientific">Clostridium perfringens</name>
    <dbReference type="NCBI Taxonomy" id="1502"/>
    <lineage>
        <taxon>Bacteria</taxon>
        <taxon>Bacillati</taxon>
        <taxon>Bacillota</taxon>
        <taxon>Clostridia</taxon>
        <taxon>Eubacteriales</taxon>
        <taxon>Clostridiaceae</taxon>
        <taxon>Clostridium</taxon>
    </lineage>
</organism>
<protein>
    <submittedName>
        <fullName evidence="1">Endonuclease</fullName>
    </submittedName>
</protein>
<dbReference type="Gene3D" id="3.60.10.10">
    <property type="entry name" value="Endonuclease/exonuclease/phosphatase"/>
    <property type="match status" value="1"/>
</dbReference>
<sequence length="49" mass="5851">MRLLTLNCHSWMEEDQVEKIKYLAKIIKENQYDVIALQEVSQSIKEDII</sequence>
<evidence type="ECO:0000313" key="1">
    <source>
        <dbReference type="EMBL" id="MDZ5034803.1"/>
    </source>
</evidence>
<dbReference type="InterPro" id="IPR036691">
    <property type="entry name" value="Endo/exonu/phosph_ase_sf"/>
</dbReference>
<feature type="non-terminal residue" evidence="1">
    <location>
        <position position="49"/>
    </location>
</feature>
<dbReference type="Proteomes" id="UP001289066">
    <property type="component" value="Unassembled WGS sequence"/>
</dbReference>
<proteinExistence type="predicted"/>
<reference evidence="1" key="1">
    <citation type="submission" date="2019-11" db="EMBL/GenBank/DDBJ databases">
        <title>Characterization of Clostridium perfringens isolates from swine manure treated agricultural soils.</title>
        <authorList>
            <person name="Wushke S.T."/>
        </authorList>
    </citation>
    <scope>NUCLEOTIDE SEQUENCE</scope>
    <source>
        <strain evidence="1">X15</strain>
    </source>
</reference>
<dbReference type="GO" id="GO:0004519">
    <property type="term" value="F:endonuclease activity"/>
    <property type="evidence" value="ECO:0007669"/>
    <property type="project" value="UniProtKB-KW"/>
</dbReference>
<dbReference type="AlphaFoldDB" id="A0AAW9J7B7"/>
<dbReference type="EMBL" id="WNVG01000934">
    <property type="protein sequence ID" value="MDZ5034803.1"/>
    <property type="molecule type" value="Genomic_DNA"/>
</dbReference>
<dbReference type="SUPFAM" id="SSF56219">
    <property type="entry name" value="DNase I-like"/>
    <property type="match status" value="1"/>
</dbReference>
<keyword evidence="1" id="KW-0378">Hydrolase</keyword>
<keyword evidence="1" id="KW-0540">Nuclease</keyword>